<comment type="caution">
    <text evidence="2">The sequence shown here is derived from an EMBL/GenBank/DDBJ whole genome shotgun (WGS) entry which is preliminary data.</text>
</comment>
<evidence type="ECO:0000313" key="3">
    <source>
        <dbReference type="Proteomes" id="UP001151529"/>
    </source>
</evidence>
<reference evidence="2" key="1">
    <citation type="submission" date="2022-11" db="EMBL/GenBank/DDBJ databases">
        <authorList>
            <person name="Hyden B.L."/>
            <person name="Feng K."/>
            <person name="Yates T."/>
            <person name="Jawdy S."/>
            <person name="Smart L.B."/>
            <person name="Muchero W."/>
        </authorList>
    </citation>
    <scope>NUCLEOTIDE SEQUENCE</scope>
    <source>
        <tissue evidence="2">Shoot tip</tissue>
    </source>
</reference>
<evidence type="ECO:0000313" key="2">
    <source>
        <dbReference type="EMBL" id="KAJ6672626.1"/>
    </source>
</evidence>
<accession>A0A9Q0NMS6</accession>
<dbReference type="Proteomes" id="UP001151529">
    <property type="component" value="Chromosome 12"/>
</dbReference>
<keyword evidence="1" id="KW-0472">Membrane</keyword>
<feature type="transmembrane region" description="Helical" evidence="1">
    <location>
        <begin position="111"/>
        <end position="135"/>
    </location>
</feature>
<gene>
    <name evidence="2" type="ORF">OIU85_013914</name>
</gene>
<proteinExistence type="predicted"/>
<dbReference type="EMBL" id="JAPFFL010000018">
    <property type="protein sequence ID" value="KAJ6672626.1"/>
    <property type="molecule type" value="Genomic_DNA"/>
</dbReference>
<organism evidence="2 3">
    <name type="scientific">Salix viminalis</name>
    <name type="common">Common osier</name>
    <name type="synonym">Basket willow</name>
    <dbReference type="NCBI Taxonomy" id="40686"/>
    <lineage>
        <taxon>Eukaryota</taxon>
        <taxon>Viridiplantae</taxon>
        <taxon>Streptophyta</taxon>
        <taxon>Embryophyta</taxon>
        <taxon>Tracheophyta</taxon>
        <taxon>Spermatophyta</taxon>
        <taxon>Magnoliopsida</taxon>
        <taxon>eudicotyledons</taxon>
        <taxon>Gunneridae</taxon>
        <taxon>Pentapetalae</taxon>
        <taxon>rosids</taxon>
        <taxon>fabids</taxon>
        <taxon>Malpighiales</taxon>
        <taxon>Salicaceae</taxon>
        <taxon>Saliceae</taxon>
        <taxon>Salix</taxon>
    </lineage>
</organism>
<protein>
    <submittedName>
        <fullName evidence="2">Uncharacterized protein</fullName>
    </submittedName>
</protein>
<sequence>MKSSISFLPKTDINKIEVSTHFLFHYPRLTPPQTPSPLAIHTAASSTSISAAMAANPPHHPSSRNNEQALATSNIGLLIHLDCSCTSRVEQRRLLPQQWRFSQYAAATTSLFFFLFTGSYLPFMTIIVAFPSFLYCEPPASRPSSYRLQHQVCSCSNDHYM</sequence>
<keyword evidence="1" id="KW-1133">Transmembrane helix</keyword>
<evidence type="ECO:0000256" key="1">
    <source>
        <dbReference type="SAM" id="Phobius"/>
    </source>
</evidence>
<keyword evidence="1" id="KW-0812">Transmembrane</keyword>
<keyword evidence="3" id="KW-1185">Reference proteome</keyword>
<reference evidence="2" key="2">
    <citation type="journal article" date="2023" name="Int. J. Mol. Sci.">
        <title>De Novo Assembly and Annotation of 11 Diverse Shrub Willow (Salix) Genomes Reveals Novel Gene Organization in Sex-Linked Regions.</title>
        <authorList>
            <person name="Hyden B."/>
            <person name="Feng K."/>
            <person name="Yates T.B."/>
            <person name="Jawdy S."/>
            <person name="Cereghino C."/>
            <person name="Smart L.B."/>
            <person name="Muchero W."/>
        </authorList>
    </citation>
    <scope>NUCLEOTIDE SEQUENCE [LARGE SCALE GENOMIC DNA]</scope>
    <source>
        <tissue evidence="2">Shoot tip</tissue>
    </source>
</reference>
<dbReference type="AlphaFoldDB" id="A0A9Q0NMS6"/>
<name>A0A9Q0NMS6_SALVM</name>